<organism evidence="1 2">
    <name type="scientific">Galemys pyrenaicus</name>
    <name type="common">Iberian desman</name>
    <name type="synonym">Pyrenean desman</name>
    <dbReference type="NCBI Taxonomy" id="202257"/>
    <lineage>
        <taxon>Eukaryota</taxon>
        <taxon>Metazoa</taxon>
        <taxon>Chordata</taxon>
        <taxon>Craniata</taxon>
        <taxon>Vertebrata</taxon>
        <taxon>Euteleostomi</taxon>
        <taxon>Mammalia</taxon>
        <taxon>Eutheria</taxon>
        <taxon>Laurasiatheria</taxon>
        <taxon>Eulipotyphla</taxon>
        <taxon>Talpidae</taxon>
        <taxon>Galemys</taxon>
    </lineage>
</organism>
<dbReference type="EMBL" id="JAGFMF010011446">
    <property type="protein sequence ID" value="KAG8522100.1"/>
    <property type="molecule type" value="Genomic_DNA"/>
</dbReference>
<sequence length="117" mass="13552">MSSTSAMVLDDWNHHRLTKAIHTLLEFIGTSSEKEQCTGREAPDHDRSQCLDGKFKLDWTVLTFPTSCMIRTVMFDTKCLDEITQLKTFMCHFDAFKKITAFKQSEHFVKLPTNKMT</sequence>
<comment type="caution">
    <text evidence="1">The sequence shown here is derived from an EMBL/GenBank/DDBJ whole genome shotgun (WGS) entry which is preliminary data.</text>
</comment>
<name>A0A8J6AT50_GALPY</name>
<reference evidence="1" key="1">
    <citation type="journal article" date="2021" name="Evol. Appl.">
        <title>The genome of the Pyrenean desman and the effects of bottlenecks and inbreeding on the genomic landscape of an endangered species.</title>
        <authorList>
            <person name="Escoda L."/>
            <person name="Castresana J."/>
        </authorList>
    </citation>
    <scope>NUCLEOTIDE SEQUENCE</scope>
    <source>
        <strain evidence="1">IBE-C5619</strain>
    </source>
</reference>
<protein>
    <submittedName>
        <fullName evidence="1">Glutathione S-transferase Mu 5</fullName>
    </submittedName>
</protein>
<dbReference type="OrthoDB" id="4951845at2759"/>
<dbReference type="Gene3D" id="3.40.30.10">
    <property type="entry name" value="Glutaredoxin"/>
    <property type="match status" value="1"/>
</dbReference>
<dbReference type="AlphaFoldDB" id="A0A8J6AT50"/>
<accession>A0A8J6AT50</accession>
<evidence type="ECO:0000313" key="2">
    <source>
        <dbReference type="Proteomes" id="UP000700334"/>
    </source>
</evidence>
<proteinExistence type="predicted"/>
<keyword evidence="2" id="KW-1185">Reference proteome</keyword>
<dbReference type="Proteomes" id="UP000700334">
    <property type="component" value="Unassembled WGS sequence"/>
</dbReference>
<gene>
    <name evidence="1" type="ORF">J0S82_000250</name>
</gene>
<evidence type="ECO:0000313" key="1">
    <source>
        <dbReference type="EMBL" id="KAG8522100.1"/>
    </source>
</evidence>